<evidence type="ECO:0000313" key="2">
    <source>
        <dbReference type="WBParaSite" id="nRc.2.0.1.t40273-RA"/>
    </source>
</evidence>
<sequence>MSHGIFCLEGGDDFGDGGISGLCLFHFLMGSDCYGFNWRPRVIGGQRLIAKHWKCEFRCFSSLSHSRGL</sequence>
<accession>A0A915KRG7</accession>
<protein>
    <submittedName>
        <fullName evidence="2">Uncharacterized protein</fullName>
    </submittedName>
</protein>
<keyword evidence="1" id="KW-1185">Reference proteome</keyword>
<evidence type="ECO:0000313" key="1">
    <source>
        <dbReference type="Proteomes" id="UP000887565"/>
    </source>
</evidence>
<reference evidence="2" key="1">
    <citation type="submission" date="2022-11" db="UniProtKB">
        <authorList>
            <consortium name="WormBaseParasite"/>
        </authorList>
    </citation>
    <scope>IDENTIFICATION</scope>
</reference>
<name>A0A915KRG7_ROMCU</name>
<dbReference type="Proteomes" id="UP000887565">
    <property type="component" value="Unplaced"/>
</dbReference>
<dbReference type="WBParaSite" id="nRc.2.0.1.t40273-RA">
    <property type="protein sequence ID" value="nRc.2.0.1.t40273-RA"/>
    <property type="gene ID" value="nRc.2.0.1.g40273"/>
</dbReference>
<proteinExistence type="predicted"/>
<organism evidence="1 2">
    <name type="scientific">Romanomermis culicivorax</name>
    <name type="common">Nematode worm</name>
    <dbReference type="NCBI Taxonomy" id="13658"/>
    <lineage>
        <taxon>Eukaryota</taxon>
        <taxon>Metazoa</taxon>
        <taxon>Ecdysozoa</taxon>
        <taxon>Nematoda</taxon>
        <taxon>Enoplea</taxon>
        <taxon>Dorylaimia</taxon>
        <taxon>Mermithida</taxon>
        <taxon>Mermithoidea</taxon>
        <taxon>Mermithidae</taxon>
        <taxon>Romanomermis</taxon>
    </lineage>
</organism>
<dbReference type="AlphaFoldDB" id="A0A915KRG7"/>